<sequence>MATLPDLPIPTEEPKPRAAASLIVLRDDAQAGLQVLMLKRAERPGDQNSGAAVFPGGLLDASDRGHYARCRGIDDATASARMGLERDGLHYWVAAVRECFEEAGLLFANDDEGGLVDLHRLNPDEVVAMRRALHANEIGMEAVCERFGVQLATDRLAYHSHWITPKGMPKIFDTRFFITEAPAGQTAVADATETAELMWLTPKEALSRGFKLLNVTEITLKALGAFSTAAEAIAWARAQPQVPTIRPRIGRAAKGRKPVNPGDWPFAELGRVDPEGRGTGLVELIPGEPLWLSPRVLRVVAPNGSLMTGPGTNAYFIGSPDGDGWALLDPGPDDATHVRALLDAAPGRITRILVTHTHKDHSPAVAAIREATGAPTYGLVAAHPEWQDTGFKPTHTLRGGEVLNLGPGVTLRVIHTPGHASNHLCYLLEEEKLLFTGDHLMQGSTVVINPPDGDMAVYLRSLEQLLDVDLDWLAPGHGFLIEQPHAVIRKTIAHRLGREAKVLAALTAAPQAESVLLATVYADTPAALHAVALRSLRAHLLKLQGDGRAQGAVAGDWSLAA</sequence>
<reference evidence="2 3" key="1">
    <citation type="submission" date="2024-04" db="EMBL/GenBank/DDBJ databases">
        <title>Novel species of the genus Ideonella isolated from streams.</title>
        <authorList>
            <person name="Lu H."/>
        </authorList>
    </citation>
    <scope>NUCLEOTIDE SEQUENCE [LARGE SCALE GENOMIC DNA]</scope>
    <source>
        <strain evidence="2 3">DXS22W</strain>
    </source>
</reference>
<accession>A0ABU9CN84</accession>
<dbReference type="Pfam" id="PF00753">
    <property type="entry name" value="Lactamase_B"/>
    <property type="match status" value="1"/>
</dbReference>
<dbReference type="CDD" id="cd16278">
    <property type="entry name" value="metallo-hydrolase-like_MBL-fold"/>
    <property type="match status" value="1"/>
</dbReference>
<dbReference type="Pfam" id="PF17778">
    <property type="entry name" value="WHD_BLACT"/>
    <property type="match status" value="1"/>
</dbReference>
<dbReference type="SUPFAM" id="SSF55811">
    <property type="entry name" value="Nudix"/>
    <property type="match status" value="1"/>
</dbReference>
<dbReference type="SUPFAM" id="SSF56281">
    <property type="entry name" value="Metallo-hydrolase/oxidoreductase"/>
    <property type="match status" value="1"/>
</dbReference>
<dbReference type="Gene3D" id="1.10.10.10">
    <property type="entry name" value="Winged helix-like DNA-binding domain superfamily/Winged helix DNA-binding domain"/>
    <property type="match status" value="1"/>
</dbReference>
<dbReference type="PANTHER" id="PTHR23131:SF0">
    <property type="entry name" value="ENDORIBONUCLEASE LACTB2"/>
    <property type="match status" value="1"/>
</dbReference>
<dbReference type="InterPro" id="IPR036388">
    <property type="entry name" value="WH-like_DNA-bd_sf"/>
</dbReference>
<dbReference type="PANTHER" id="PTHR23131">
    <property type="entry name" value="ENDORIBONUCLEASE LACTB2"/>
    <property type="match status" value="1"/>
</dbReference>
<dbReference type="PROSITE" id="PS51462">
    <property type="entry name" value="NUDIX"/>
    <property type="match status" value="1"/>
</dbReference>
<gene>
    <name evidence="2" type="ORF">AACH10_23745</name>
</gene>
<feature type="domain" description="Nudix hydrolase" evidence="1">
    <location>
        <begin position="15"/>
        <end position="227"/>
    </location>
</feature>
<dbReference type="Gene3D" id="3.90.79.10">
    <property type="entry name" value="Nucleoside Triphosphate Pyrophosphohydrolase"/>
    <property type="match status" value="1"/>
</dbReference>
<evidence type="ECO:0000313" key="2">
    <source>
        <dbReference type="EMBL" id="MEK8053290.1"/>
    </source>
</evidence>
<proteinExistence type="predicted"/>
<dbReference type="InterPro" id="IPR041516">
    <property type="entry name" value="LACTB2_WH"/>
</dbReference>
<dbReference type="EMBL" id="JBBUTH010000011">
    <property type="protein sequence ID" value="MEK8053290.1"/>
    <property type="molecule type" value="Genomic_DNA"/>
</dbReference>
<evidence type="ECO:0000313" key="3">
    <source>
        <dbReference type="Proteomes" id="UP001365405"/>
    </source>
</evidence>
<name>A0ABU9CN84_9BURK</name>
<dbReference type="InterPro" id="IPR001279">
    <property type="entry name" value="Metallo-B-lactamas"/>
</dbReference>
<keyword evidence="3" id="KW-1185">Reference proteome</keyword>
<organism evidence="2 3">
    <name type="scientific">Pseudaquabacterium inlustre</name>
    <dbReference type="NCBI Taxonomy" id="2984192"/>
    <lineage>
        <taxon>Bacteria</taxon>
        <taxon>Pseudomonadati</taxon>
        <taxon>Pseudomonadota</taxon>
        <taxon>Betaproteobacteria</taxon>
        <taxon>Burkholderiales</taxon>
        <taxon>Sphaerotilaceae</taxon>
        <taxon>Pseudaquabacterium</taxon>
    </lineage>
</organism>
<dbReference type="Proteomes" id="UP001365405">
    <property type="component" value="Unassembled WGS sequence"/>
</dbReference>
<dbReference type="CDD" id="cd18870">
    <property type="entry name" value="NUDIX_AcylCoAdiphos_Nudt19"/>
    <property type="match status" value="1"/>
</dbReference>
<dbReference type="InterPro" id="IPR000086">
    <property type="entry name" value="NUDIX_hydrolase_dom"/>
</dbReference>
<evidence type="ECO:0000259" key="1">
    <source>
        <dbReference type="PROSITE" id="PS51462"/>
    </source>
</evidence>
<dbReference type="InterPro" id="IPR015797">
    <property type="entry name" value="NUDIX_hydrolase-like_dom_sf"/>
</dbReference>
<protein>
    <submittedName>
        <fullName evidence="2">MBL fold metallo-hydrolase</fullName>
    </submittedName>
</protein>
<dbReference type="InterPro" id="IPR036866">
    <property type="entry name" value="RibonucZ/Hydroxyglut_hydro"/>
</dbReference>
<dbReference type="SMART" id="SM00849">
    <property type="entry name" value="Lactamase_B"/>
    <property type="match status" value="1"/>
</dbReference>
<dbReference type="RefSeq" id="WP_341413031.1">
    <property type="nucleotide sequence ID" value="NZ_JBBUTH010000011.1"/>
</dbReference>
<dbReference type="InterPro" id="IPR050662">
    <property type="entry name" value="Sec-metab_biosynth-thioest"/>
</dbReference>
<dbReference type="Gene3D" id="3.60.15.10">
    <property type="entry name" value="Ribonuclease Z/Hydroxyacylglutathione hydrolase-like"/>
    <property type="match status" value="1"/>
</dbReference>
<comment type="caution">
    <text evidence="2">The sequence shown here is derived from an EMBL/GenBank/DDBJ whole genome shotgun (WGS) entry which is preliminary data.</text>
</comment>